<dbReference type="Pfam" id="PF12295">
    <property type="entry name" value="Symplekin_C"/>
    <property type="match status" value="1"/>
</dbReference>
<protein>
    <recommendedName>
        <fullName evidence="2">Symplekin C-terminal domain-containing protein</fullName>
    </recommendedName>
</protein>
<feature type="region of interest" description="Disordered" evidence="1">
    <location>
        <begin position="848"/>
        <end position="871"/>
    </location>
</feature>
<evidence type="ECO:0000259" key="2">
    <source>
        <dbReference type="Pfam" id="PF12295"/>
    </source>
</evidence>
<feature type="region of interest" description="Disordered" evidence="1">
    <location>
        <begin position="1027"/>
        <end position="1050"/>
    </location>
</feature>
<gene>
    <name evidence="3" type="primary">PocGH01_14044400</name>
    <name evidence="3" type="ORF">POCGH01_14044400</name>
</gene>
<keyword evidence="4" id="KW-1185">Reference proteome</keyword>
<evidence type="ECO:0000313" key="4">
    <source>
        <dbReference type="Proteomes" id="UP000242942"/>
    </source>
</evidence>
<dbReference type="InterPro" id="IPR022075">
    <property type="entry name" value="Symplekin_C"/>
</dbReference>
<dbReference type="EMBL" id="LT594595">
    <property type="protein sequence ID" value="SCQ17000.1"/>
    <property type="molecule type" value="Genomic_DNA"/>
</dbReference>
<sequence>MLKSKKRKIQKAIKVLEGNEEDEKILITHINEVEQIFFECFTNENKKKRKIINTYVIPYVNLLVERVGSDNGGNNATFRENILTRILTFLSSILRINKNYSHLVISYFVNLIGHKHYIVKIVQHLKKIVIFLIKGLLFSRVRFHTEDKVNDCRNNGNRDDEMNNLRNVKEGFHHFVILKSKLFNILVNYQFDKSINENPYKYELIKNLMLILTKEILFYFHILKNRRNIFKEILCEEKKVHQVINDMFDLSYLNDVTKKVNLNNVDEIILIWLEQNISLFNELVLFSISKSANGIYNTYAKGEVVNTYHDNENISSSHNSSIYAHSVRKNDLTNVNGKTEEGIDAKKKGCTVKQDNIRKGGKENSEEEPNFEIVNKLICYFNEKRDCPDTMGTPFLKEELGNTHAGEKENRNVATDTTATKGVNHEYLDHYISYHNYYGIPVTCTTGEERKSVEEGKARKKYLISSDCLVEEINQMTTDNIVFLTHLMRNIFYLIREVPFILNFFLKNLFVMIERLMRLKEKIITGGKTLQYDSRVCNISEGKLPNNCRDDDVSHEDDLYGDEKRGKGAIVHSKVGLNHVKRKLLCSFFHYMTNELYMLICRNNVHFPFYYTYITSLLHIIGEVGSTEELAKKKSKLMNCININKGIEKKRKINETNLSYAYLKKNVLRKMDCGGYKKLKNEEVDIMAYLKVKMDDSESENKDGKKLEKENLFINQIVKKLYHTNFKLDREYYERFNCSRKTDLVDIIRKQKLGASPSVFTDSIEMHHNREDCMNHSELLYQGDWHFDVHGRKGEENDEGIAGTSNNTGTSIRVKTSSLGIGASLGMEECSESVQSLCKHVNQNKKDDVDYEGSTQEQNVSKMKGKKSDEKPLNKVTTQNDFIKKKYKEMYSTFFSKNFKYYDHVKNNETILGSIDFYFFLLFSQILNNNLENNVQVLGENFFMKRINNLKIVNNIVKRILINSMMKEKLKFYFLTLYIVKINSACIFKGGTSSDHFLNYSTVFKIFNNLLFYAYVQERMKKESFSEKREKYTKRGKHRAVKENKHGDKSSKYYHKRGTHRILHPVDDTLGYTEPCYNYFRKLKKKMKKDGNVYRHELQKGNFKLKCKYDEIFNVIIYFLHNDKLLTNNRDQYIKTFIEQILETPKLPFSFFIYLILWLNNIHVHIDYKGYINHSSRDNLLLVNGERVQREGVNEPRNEGKDVHDSLIHAGQMDTSNMSKAFQMLDGQDETNRGGQEEVSAMEEGEHRANGTVVKSGDFPPYRDITCDGKYVLKKESKKSYLGCDNSFNCYAPSDTTSSHFDVELSESDADDWSYVEKEAQVNASEVDEEEGREKYHREKENIPIFSESAKSEDNSLYMTNVNIGLMGVDTKHEEEKAYPQDVSSVSENEDEKCNFFHNTEGDHNILGSYNNGEGENRKEKDKENDHPSSVSCREIKLEEKLFNINYYIKYSNKLQNSSNYYIFSFSLISNLLKKNQNIKAKKTILAIYINTLFKSSNEIRNLLKKLITASKGIYNNTLNFFVYTKRVYTFYHKVFILFLLYICNMYIPNLKNDILFFSHFAFYLWPIELINFIHNFLVTNFSFFYNDILPIFVNYEKITFYEKRMVSLRNYALINDKLNECISQLDRLDIFQSVEVFLKETDFFNNSNMSDEAHGGVRTTAGERCKGDKSEGEEVEGNDELEGEEEMECILKNEISQKILLEEIFVRMFLKTVDLVEERQLLEKMKKSNIFLNIVSIEYVDRLCKFVFTNIEKAYEKNKDDFWLNFYSILNEAPDDDKTKAKDQVKYLELQEILNFLLNTIDNFLSICVRSTMFFHLYLFTYSNCAKIEIRTILLKKFIATLPLLKSLYHEEFFRILKYNNKVNNKAVEEEETVEKHEEGNKQSESADDPKTEKTGSPNGGIEKSKEATDKGAVEKDTANKKTNETVAAVNGTAESYESSAFQVNIEILKYIRKCLYECPSHPTGESHANFLNFCYNLYLENNNIHFIIELIGFLKKEQTLYIFNEIIKGEMEENAKIEILKCCINSIIKLPYSYILEKQNESENESYYITNIEIFYFYYNLNRNKNIQKVMLDYFVTKVNFNSVDDQENNKLFNDITIKDVANIIQQIAENSNSIFPIYGRFLCQVTKNINILREFVSSIIIPLLIQKKIWTNKFIWKGCVMCISMLWSDFKHSLFYVFFMLPSDECTMLFNGLKQKYSITSDLIELISSNEQAKRMCPDYLKNLLNS</sequence>
<feature type="region of interest" description="Disordered" evidence="1">
    <location>
        <begin position="1656"/>
        <end position="1680"/>
    </location>
</feature>
<feature type="compositionally biased region" description="Basic residues" evidence="1">
    <location>
        <begin position="1031"/>
        <end position="1040"/>
    </location>
</feature>
<feature type="compositionally biased region" description="Basic and acidic residues" evidence="1">
    <location>
        <begin position="1656"/>
        <end position="1673"/>
    </location>
</feature>
<dbReference type="VEuPathDB" id="PlasmoDB:POWCR01_140038700"/>
<proteinExistence type="predicted"/>
<feature type="compositionally biased region" description="Basic and acidic residues" evidence="1">
    <location>
        <begin position="1415"/>
        <end position="1427"/>
    </location>
</feature>
<evidence type="ECO:0000256" key="1">
    <source>
        <dbReference type="SAM" id="MobiDB-lite"/>
    </source>
</evidence>
<feature type="compositionally biased region" description="Basic and acidic residues" evidence="1">
    <location>
        <begin position="1041"/>
        <end position="1050"/>
    </location>
</feature>
<name>A0A1D3UA59_PLAOA</name>
<feature type="region of interest" description="Disordered" evidence="1">
    <location>
        <begin position="1871"/>
        <end position="1921"/>
    </location>
</feature>
<dbReference type="Proteomes" id="UP000242942">
    <property type="component" value="Chromosome 14"/>
</dbReference>
<reference evidence="3 4" key="1">
    <citation type="submission" date="2016-06" db="EMBL/GenBank/DDBJ databases">
        <authorList>
            <consortium name="Pathogen Informatics"/>
        </authorList>
    </citation>
    <scope>NUCLEOTIDE SEQUENCE [LARGE SCALE GENOMIC DNA]</scope>
    <source>
        <strain evidence="3">PocGH01</strain>
    </source>
</reference>
<feature type="compositionally biased region" description="Basic and acidic residues" evidence="1">
    <location>
        <begin position="1904"/>
        <end position="1921"/>
    </location>
</feature>
<organism evidence="3 4">
    <name type="scientific">Plasmodium ovale</name>
    <name type="common">malaria parasite P. ovale</name>
    <dbReference type="NCBI Taxonomy" id="36330"/>
    <lineage>
        <taxon>Eukaryota</taxon>
        <taxon>Sar</taxon>
        <taxon>Alveolata</taxon>
        <taxon>Apicomplexa</taxon>
        <taxon>Aconoidasida</taxon>
        <taxon>Haemosporida</taxon>
        <taxon>Plasmodiidae</taxon>
        <taxon>Plasmodium</taxon>
        <taxon>Plasmodium (Plasmodium)</taxon>
    </lineage>
</organism>
<feature type="region of interest" description="Disordered" evidence="1">
    <location>
        <begin position="1405"/>
        <end position="1430"/>
    </location>
</feature>
<dbReference type="OrthoDB" id="331600at2759"/>
<accession>A0A1D3UA59</accession>
<dbReference type="VEuPathDB" id="PlasmoDB:PocGH01_14044400"/>
<feature type="domain" description="Symplekin C-terminal" evidence="2">
    <location>
        <begin position="1985"/>
        <end position="2194"/>
    </location>
</feature>
<evidence type="ECO:0000313" key="3">
    <source>
        <dbReference type="EMBL" id="SCQ17000.1"/>
    </source>
</evidence>